<organism evidence="1">
    <name type="scientific">Arundo donax</name>
    <name type="common">Giant reed</name>
    <name type="synonym">Donax arundinaceus</name>
    <dbReference type="NCBI Taxonomy" id="35708"/>
    <lineage>
        <taxon>Eukaryota</taxon>
        <taxon>Viridiplantae</taxon>
        <taxon>Streptophyta</taxon>
        <taxon>Embryophyta</taxon>
        <taxon>Tracheophyta</taxon>
        <taxon>Spermatophyta</taxon>
        <taxon>Magnoliopsida</taxon>
        <taxon>Liliopsida</taxon>
        <taxon>Poales</taxon>
        <taxon>Poaceae</taxon>
        <taxon>PACMAD clade</taxon>
        <taxon>Arundinoideae</taxon>
        <taxon>Arundineae</taxon>
        <taxon>Arundo</taxon>
    </lineage>
</organism>
<accession>A0A0A8ZF85</accession>
<proteinExistence type="predicted"/>
<reference evidence="1" key="1">
    <citation type="submission" date="2014-09" db="EMBL/GenBank/DDBJ databases">
        <authorList>
            <person name="Magalhaes I.L.F."/>
            <person name="Oliveira U."/>
            <person name="Santos F.R."/>
            <person name="Vidigal T.H.D.A."/>
            <person name="Brescovit A.D."/>
            <person name="Santos A.J."/>
        </authorList>
    </citation>
    <scope>NUCLEOTIDE SEQUENCE</scope>
    <source>
        <tissue evidence="1">Shoot tissue taken approximately 20 cm above the soil surface</tissue>
    </source>
</reference>
<dbReference type="AlphaFoldDB" id="A0A0A8ZF85"/>
<name>A0A0A8ZF85_ARUDO</name>
<evidence type="ECO:0000313" key="1">
    <source>
        <dbReference type="EMBL" id="JAD38039.1"/>
    </source>
</evidence>
<dbReference type="EMBL" id="GBRH01259856">
    <property type="protein sequence ID" value="JAD38039.1"/>
    <property type="molecule type" value="Transcribed_RNA"/>
</dbReference>
<sequence>MAILHQFKSNDTVVSPSKVAMPTPYHVHCEETTTGSEVILEIMN</sequence>
<reference evidence="1" key="2">
    <citation type="journal article" date="2015" name="Data Brief">
        <title>Shoot transcriptome of the giant reed, Arundo donax.</title>
        <authorList>
            <person name="Barrero R.A."/>
            <person name="Guerrero F.D."/>
            <person name="Moolhuijzen P."/>
            <person name="Goolsby J.A."/>
            <person name="Tidwell J."/>
            <person name="Bellgard S.E."/>
            <person name="Bellgard M.I."/>
        </authorList>
    </citation>
    <scope>NUCLEOTIDE SEQUENCE</scope>
    <source>
        <tissue evidence="1">Shoot tissue taken approximately 20 cm above the soil surface</tissue>
    </source>
</reference>
<protein>
    <submittedName>
        <fullName evidence="1">Uncharacterized protein</fullName>
    </submittedName>
</protein>